<comment type="similarity">
    <text evidence="3 6">Belongs to the UDP-N-acetylglucosamine 2-epimerase family.</text>
</comment>
<dbReference type="Pfam" id="PF02350">
    <property type="entry name" value="Epimerase_2"/>
    <property type="match status" value="1"/>
</dbReference>
<dbReference type="GO" id="GO:0008761">
    <property type="term" value="F:UDP-N-acetylglucosamine 2-epimerase activity"/>
    <property type="evidence" value="ECO:0007669"/>
    <property type="project" value="UniProtKB-EC"/>
</dbReference>
<proteinExistence type="inferred from homology"/>
<evidence type="ECO:0000256" key="2">
    <source>
        <dbReference type="ARBA" id="ARBA00036080"/>
    </source>
</evidence>
<gene>
    <name evidence="8" type="primary">wecB</name>
    <name evidence="8" type="ORF">I6G90_07440</name>
</gene>
<dbReference type="KEGG" id="aall:I6G90_07440"/>
<dbReference type="InterPro" id="IPR029767">
    <property type="entry name" value="WecB-like"/>
</dbReference>
<dbReference type="PANTHER" id="PTHR43174:SF2">
    <property type="entry name" value="UDP-N-ACETYLGLUCOSAMINE 2-EPIMERASE"/>
    <property type="match status" value="1"/>
</dbReference>
<dbReference type="EMBL" id="CP065745">
    <property type="protein sequence ID" value="QPR56226.1"/>
    <property type="molecule type" value="Genomic_DNA"/>
</dbReference>
<dbReference type="CDD" id="cd03786">
    <property type="entry name" value="GTB_UDP-GlcNAc_2-Epimerase"/>
    <property type="match status" value="1"/>
</dbReference>
<dbReference type="InterPro" id="IPR003331">
    <property type="entry name" value="UDP_GlcNAc_Epimerase_2_dom"/>
</dbReference>
<evidence type="ECO:0000256" key="6">
    <source>
        <dbReference type="RuleBase" id="RU003513"/>
    </source>
</evidence>
<evidence type="ECO:0000256" key="4">
    <source>
        <dbReference type="ARBA" id="ARBA00038858"/>
    </source>
</evidence>
<dbReference type="FunFam" id="3.40.50.2000:FF:000043">
    <property type="entry name" value="UDP-N-acetylglucosamine 2-epimerase"/>
    <property type="match status" value="1"/>
</dbReference>
<organism evidence="8 9">
    <name type="scientific">Aeromonas allosaccharophila</name>
    <dbReference type="NCBI Taxonomy" id="656"/>
    <lineage>
        <taxon>Bacteria</taxon>
        <taxon>Pseudomonadati</taxon>
        <taxon>Pseudomonadota</taxon>
        <taxon>Gammaproteobacteria</taxon>
        <taxon>Aeromonadales</taxon>
        <taxon>Aeromonadaceae</taxon>
        <taxon>Aeromonas</taxon>
    </lineage>
</organism>
<dbReference type="AlphaFoldDB" id="A0A7T2UNX6"/>
<evidence type="ECO:0000256" key="5">
    <source>
        <dbReference type="ARBA" id="ARBA00074883"/>
    </source>
</evidence>
<evidence type="ECO:0000313" key="8">
    <source>
        <dbReference type="EMBL" id="QPR56226.1"/>
    </source>
</evidence>
<dbReference type="RefSeq" id="WP_197930521.1">
    <property type="nucleotide sequence ID" value="NZ_CP065745.1"/>
</dbReference>
<protein>
    <recommendedName>
        <fullName evidence="5">UDP-N-acetylglucosamine 2-epimerase</fullName>
        <ecNumber evidence="4">5.1.3.14</ecNumber>
    </recommendedName>
</protein>
<dbReference type="Proteomes" id="UP000595101">
    <property type="component" value="Chromosome"/>
</dbReference>
<keyword evidence="1 6" id="KW-0413">Isomerase</keyword>
<accession>A0A7T2UNX6</accession>
<evidence type="ECO:0000256" key="3">
    <source>
        <dbReference type="ARBA" id="ARBA00038209"/>
    </source>
</evidence>
<dbReference type="PANTHER" id="PTHR43174">
    <property type="entry name" value="UDP-N-ACETYLGLUCOSAMINE 2-EPIMERASE"/>
    <property type="match status" value="1"/>
</dbReference>
<comment type="catalytic activity">
    <reaction evidence="2">
        <text>UDP-N-acetyl-alpha-D-glucosamine = UDP-N-acetyl-alpha-D-mannosamine</text>
        <dbReference type="Rhea" id="RHEA:17213"/>
        <dbReference type="ChEBI" id="CHEBI:57705"/>
        <dbReference type="ChEBI" id="CHEBI:68623"/>
        <dbReference type="EC" id="5.1.3.14"/>
    </reaction>
</comment>
<dbReference type="Gene3D" id="3.40.50.2000">
    <property type="entry name" value="Glycogen Phosphorylase B"/>
    <property type="match status" value="2"/>
</dbReference>
<dbReference type="NCBIfam" id="TIGR00236">
    <property type="entry name" value="wecB"/>
    <property type="match status" value="1"/>
</dbReference>
<evidence type="ECO:0000313" key="9">
    <source>
        <dbReference type="Proteomes" id="UP000595101"/>
    </source>
</evidence>
<dbReference type="SUPFAM" id="SSF53756">
    <property type="entry name" value="UDP-Glycosyltransferase/glycogen phosphorylase"/>
    <property type="match status" value="1"/>
</dbReference>
<evidence type="ECO:0000259" key="7">
    <source>
        <dbReference type="Pfam" id="PF02350"/>
    </source>
</evidence>
<name>A0A7T2UNX6_9GAMM</name>
<feature type="domain" description="UDP-N-acetylglucosamine 2-epimerase" evidence="7">
    <location>
        <begin position="26"/>
        <end position="373"/>
    </location>
</feature>
<evidence type="ECO:0000256" key="1">
    <source>
        <dbReference type="ARBA" id="ARBA00023235"/>
    </source>
</evidence>
<dbReference type="EC" id="5.1.3.14" evidence="4"/>
<sequence length="391" mass="43187">MPIKAQRVLIVFGTRPEAIKMAPIVKAFQANRKVDVRVCVTGQHREMLDQVLNLFEIEPEYDLNIMKPGQDLTDVTTAILQGLKPVFAEFKPDRILVHGDTATSFAATLAAYYHRIAVGHVEAGLRTGNIYSPWPEEGMRRLTGGIADQHYTPTISSLKNLIMENISPETIFVTGNSVIDALIEVSQRIDKNHGMKAELAACFPFLDKSKKLILVTGHRRENHGDGFERICKALSVLAQRDDVQIVYPVHLNPNVQEPVNRNLKGLDNVHLIEPQDYLPFVYLMKQSYLILTDSGGIQEEAPTLGKPVLCMRDTTERPAAVKAGTVRLVGTCDATIVAETVRLLDDELAYQVMSHANNPYGDGRTSQRIVEAVIGLSGALGQQIDSSLQVA</sequence>
<dbReference type="GeneID" id="60785428"/>
<reference evidence="8 9" key="1">
    <citation type="submission" date="2020-12" db="EMBL/GenBank/DDBJ databases">
        <title>FDA dAtabase for Regulatory Grade micrObial Sequences (FDA-ARGOS): Supporting development and validation of Infectious Disease Dx tests.</title>
        <authorList>
            <person name="Sproer C."/>
            <person name="Gronow S."/>
            <person name="Severitt S."/>
            <person name="Schroder I."/>
            <person name="Tallon L."/>
            <person name="Sadzewicz L."/>
            <person name="Zhao X."/>
            <person name="Boylan J."/>
            <person name="Ott S."/>
            <person name="Bowen H."/>
            <person name="Vavikolanu K."/>
            <person name="Mehta A."/>
            <person name="Aluvathingal J."/>
            <person name="Nadendla S."/>
            <person name="Lowell S."/>
            <person name="Myers T."/>
            <person name="Yan Y."/>
            <person name="Sichtig H."/>
        </authorList>
    </citation>
    <scope>NUCLEOTIDE SEQUENCE [LARGE SCALE GENOMIC DNA]</scope>
    <source>
        <strain evidence="8 9">FDAARGOS_933</strain>
    </source>
</reference>